<dbReference type="EMBL" id="UFVD01000001">
    <property type="protein sequence ID" value="SUX11171.1"/>
    <property type="molecule type" value="Genomic_DNA"/>
</dbReference>
<evidence type="ECO:0008006" key="3">
    <source>
        <dbReference type="Google" id="ProtNLM"/>
    </source>
</evidence>
<dbReference type="AlphaFoldDB" id="A0A381DL22"/>
<reference evidence="1 2" key="1">
    <citation type="submission" date="2018-06" db="EMBL/GenBank/DDBJ databases">
        <authorList>
            <consortium name="Pathogen Informatics"/>
            <person name="Doyle S."/>
        </authorList>
    </citation>
    <scope>NUCLEOTIDE SEQUENCE [LARGE SCALE GENOMIC DNA]</scope>
    <source>
        <strain evidence="1 2">NCTC12475</strain>
    </source>
</reference>
<dbReference type="Proteomes" id="UP000254920">
    <property type="component" value="Unassembled WGS sequence"/>
</dbReference>
<dbReference type="STRING" id="32024.GCA_000788295_01588"/>
<organism evidence="1 2">
    <name type="scientific">Campylobacter sputorum subsp. sputorum</name>
    <dbReference type="NCBI Taxonomy" id="32024"/>
    <lineage>
        <taxon>Bacteria</taxon>
        <taxon>Pseudomonadati</taxon>
        <taxon>Campylobacterota</taxon>
        <taxon>Epsilonproteobacteria</taxon>
        <taxon>Campylobacterales</taxon>
        <taxon>Campylobacteraceae</taxon>
        <taxon>Campylobacter</taxon>
    </lineage>
</organism>
<gene>
    <name evidence="1" type="ORF">NCTC12475_01386</name>
</gene>
<dbReference type="RefSeq" id="WP_089181935.1">
    <property type="nucleotide sequence ID" value="NZ_CP043427.1"/>
</dbReference>
<accession>A0A381DL22</accession>
<evidence type="ECO:0000313" key="2">
    <source>
        <dbReference type="Proteomes" id="UP000254920"/>
    </source>
</evidence>
<proteinExistence type="predicted"/>
<keyword evidence="2" id="KW-1185">Reference proteome</keyword>
<name>A0A381DL22_9BACT</name>
<dbReference type="OrthoDB" id="5373216at2"/>
<dbReference type="GeneID" id="93090035"/>
<protein>
    <recommendedName>
        <fullName evidence="3">Septum formation initiator</fullName>
    </recommendedName>
</protein>
<evidence type="ECO:0000313" key="1">
    <source>
        <dbReference type="EMBL" id="SUX11171.1"/>
    </source>
</evidence>
<sequence>MSEILDNYNPKESVVVHFVRKLFKYILVIVIVVGLGVYVGNMFFGKRSLETLIFIQNKQESLKKELEHLKQENALLQKEYFELIGLEPNN</sequence>